<dbReference type="Proteomes" id="UP001253637">
    <property type="component" value="Segment"/>
</dbReference>
<protein>
    <submittedName>
        <fullName evidence="1">Uncharacterized protein</fullName>
    </submittedName>
</protein>
<reference evidence="1" key="1">
    <citation type="submission" date="2021-04" db="EMBL/GenBank/DDBJ databases">
        <title>Draft Genome Sequence of Pandoravirus japonicus, Isolated from the Sabaishi River of Niigata, Japan.</title>
        <authorList>
            <person name="Hosokawa N."/>
            <person name="Takahashi H."/>
            <person name="Aoki K."/>
            <person name="Takemura M."/>
        </authorList>
    </citation>
    <scope>NUCLEOTIDE SEQUENCE</scope>
</reference>
<evidence type="ECO:0000313" key="2">
    <source>
        <dbReference type="Proteomes" id="UP001253637"/>
    </source>
</evidence>
<accession>A0A811BRI6</accession>
<proteinExistence type="predicted"/>
<dbReference type="EMBL" id="LC625835">
    <property type="protein sequence ID" value="BCU03442.1"/>
    <property type="molecule type" value="Genomic_DNA"/>
</dbReference>
<sequence length="149" mass="16400">MSSIPRPDSALGCRRRCLWRRGLDVGRALMRALWERAGAARAVRGHLSGRAVKGAQTPAPACVLAASRADLRTSVAMIFWSVLLFLFGPRERPFFLPSFFFPMCGAPLVAPPAVPRGGAHFFASHAVARPAPPHPKYTLNKQNRPFILW</sequence>
<name>A0A811BRI6_9VIRU</name>
<evidence type="ECO:0000313" key="1">
    <source>
        <dbReference type="EMBL" id="BCU03442.1"/>
    </source>
</evidence>
<organism evidence="1 2">
    <name type="scientific">Pandoravirus japonicus</name>
    <dbReference type="NCBI Taxonomy" id="2823154"/>
    <lineage>
        <taxon>Viruses</taxon>
        <taxon>Pandoravirus</taxon>
    </lineage>
</organism>